<evidence type="ECO:0000313" key="14">
    <source>
        <dbReference type="Proteomes" id="UP000887560"/>
    </source>
</evidence>
<dbReference type="Proteomes" id="UP000887560">
    <property type="component" value="Unplaced"/>
</dbReference>
<dbReference type="SUPFAM" id="SSF74924">
    <property type="entry name" value="Cap-Gly domain"/>
    <property type="match status" value="2"/>
</dbReference>
<dbReference type="InterPro" id="IPR006102">
    <property type="entry name" value="Ig-like_GH2"/>
</dbReference>
<feature type="coiled-coil region" evidence="11">
    <location>
        <begin position="290"/>
        <end position="387"/>
    </location>
</feature>
<dbReference type="InterPro" id="IPR036859">
    <property type="entry name" value="CAP-Gly_dom_sf"/>
</dbReference>
<dbReference type="FunFam" id="3.20.20.80:FF:000050">
    <property type="entry name" value="Beta-mannosidase B"/>
    <property type="match status" value="1"/>
</dbReference>
<keyword evidence="5" id="KW-0732">Signal</keyword>
<dbReference type="InterPro" id="IPR050887">
    <property type="entry name" value="Beta-mannosidase_GH2"/>
</dbReference>
<dbReference type="EC" id="3.2.1.25" evidence="4"/>
<evidence type="ECO:0000256" key="10">
    <source>
        <dbReference type="ARBA" id="ARBA00033445"/>
    </source>
</evidence>
<keyword evidence="11" id="KW-0175">Coiled coil</keyword>
<dbReference type="SUPFAM" id="SSF49785">
    <property type="entry name" value="Galactose-binding domain-like"/>
    <property type="match status" value="1"/>
</dbReference>
<evidence type="ECO:0000256" key="9">
    <source>
        <dbReference type="ARBA" id="ARBA00023295"/>
    </source>
</evidence>
<dbReference type="SMART" id="SM01052">
    <property type="entry name" value="CAP_GLY"/>
    <property type="match status" value="2"/>
</dbReference>
<comment type="similarity">
    <text evidence="3">Belongs to the glycosyl hydrolase 2 family.</text>
</comment>
<dbReference type="InterPro" id="IPR008979">
    <property type="entry name" value="Galactose-bd-like_sf"/>
</dbReference>
<dbReference type="Gene3D" id="3.20.20.80">
    <property type="entry name" value="Glycosidases"/>
    <property type="match status" value="1"/>
</dbReference>
<feature type="region of interest" description="Disordered" evidence="12">
    <location>
        <begin position="522"/>
        <end position="565"/>
    </location>
</feature>
<keyword evidence="7" id="KW-0325">Glycoprotein</keyword>
<comment type="catalytic activity">
    <reaction evidence="1">
        <text>Hydrolysis of terminal, non-reducing beta-D-mannose residues in beta-D-mannosides.</text>
        <dbReference type="EC" id="3.2.1.25"/>
    </reaction>
</comment>
<dbReference type="WBParaSite" id="scf7180000424373.g12896">
    <property type="protein sequence ID" value="scf7180000424373.g12896"/>
    <property type="gene ID" value="scf7180000424373.g12896"/>
</dbReference>
<evidence type="ECO:0000256" key="6">
    <source>
        <dbReference type="ARBA" id="ARBA00022801"/>
    </source>
</evidence>
<organism evidence="14 15">
    <name type="scientific">Meloidogyne floridensis</name>
    <dbReference type="NCBI Taxonomy" id="298350"/>
    <lineage>
        <taxon>Eukaryota</taxon>
        <taxon>Metazoa</taxon>
        <taxon>Ecdysozoa</taxon>
        <taxon>Nematoda</taxon>
        <taxon>Chromadorea</taxon>
        <taxon>Rhabditida</taxon>
        <taxon>Tylenchina</taxon>
        <taxon>Tylenchomorpha</taxon>
        <taxon>Tylenchoidea</taxon>
        <taxon>Meloidogynidae</taxon>
        <taxon>Meloidogyninae</taxon>
        <taxon>Meloidogyne</taxon>
    </lineage>
</organism>
<keyword evidence="14" id="KW-1185">Reference proteome</keyword>
<dbReference type="Gene3D" id="2.60.40.10">
    <property type="entry name" value="Immunoglobulins"/>
    <property type="match status" value="1"/>
</dbReference>
<evidence type="ECO:0000256" key="7">
    <source>
        <dbReference type="ARBA" id="ARBA00023180"/>
    </source>
</evidence>
<evidence type="ECO:0000256" key="4">
    <source>
        <dbReference type="ARBA" id="ARBA00012754"/>
    </source>
</evidence>
<dbReference type="FunFam" id="2.60.120.260:FF:000060">
    <property type="entry name" value="Probable beta-mannosidase"/>
    <property type="match status" value="1"/>
</dbReference>
<dbReference type="SUPFAM" id="SSF51445">
    <property type="entry name" value="(Trans)glycosidases"/>
    <property type="match status" value="1"/>
</dbReference>
<evidence type="ECO:0000256" key="2">
    <source>
        <dbReference type="ARBA" id="ARBA00004371"/>
    </source>
</evidence>
<dbReference type="GO" id="GO:0004567">
    <property type="term" value="F:beta-mannosidase activity"/>
    <property type="evidence" value="ECO:0007669"/>
    <property type="project" value="UniProtKB-EC"/>
</dbReference>
<dbReference type="InterPro" id="IPR054593">
    <property type="entry name" value="Beta-mannosidase-like_N2"/>
</dbReference>
<feature type="domain" description="CAP-Gly" evidence="13">
    <location>
        <begin position="170"/>
        <end position="204"/>
    </location>
</feature>
<dbReference type="InterPro" id="IPR017853">
    <property type="entry name" value="GH"/>
</dbReference>
<evidence type="ECO:0000256" key="1">
    <source>
        <dbReference type="ARBA" id="ARBA00000829"/>
    </source>
</evidence>
<dbReference type="GO" id="GO:0006516">
    <property type="term" value="P:glycoprotein catabolic process"/>
    <property type="evidence" value="ECO:0007669"/>
    <property type="project" value="TreeGrafter"/>
</dbReference>
<dbReference type="GO" id="GO:0005764">
    <property type="term" value="C:lysosome"/>
    <property type="evidence" value="ECO:0007669"/>
    <property type="project" value="UniProtKB-SubCell"/>
</dbReference>
<dbReference type="Gene3D" id="2.60.120.260">
    <property type="entry name" value="Galactose-binding domain-like"/>
    <property type="match status" value="1"/>
</dbReference>
<evidence type="ECO:0000256" key="12">
    <source>
        <dbReference type="SAM" id="MobiDB-lite"/>
    </source>
</evidence>
<keyword evidence="9" id="KW-0326">Glycosidase</keyword>
<feature type="domain" description="CAP-Gly" evidence="13">
    <location>
        <begin position="44"/>
        <end position="72"/>
    </location>
</feature>
<dbReference type="SUPFAM" id="SSF49303">
    <property type="entry name" value="beta-Galactosidase/glucuronidase domain"/>
    <property type="match status" value="1"/>
</dbReference>
<dbReference type="Pfam" id="PF22666">
    <property type="entry name" value="Glyco_hydro_2_N2"/>
    <property type="match status" value="1"/>
</dbReference>
<accession>A0A915PAY9</accession>
<dbReference type="PANTHER" id="PTHR43730">
    <property type="entry name" value="BETA-MANNOSIDASE"/>
    <property type="match status" value="1"/>
</dbReference>
<evidence type="ECO:0000313" key="15">
    <source>
        <dbReference type="WBParaSite" id="scf7180000424373.g12896"/>
    </source>
</evidence>
<keyword evidence="6" id="KW-0378">Hydrolase</keyword>
<dbReference type="Pfam" id="PF01302">
    <property type="entry name" value="CAP_GLY"/>
    <property type="match status" value="2"/>
</dbReference>
<feature type="coiled-coil region" evidence="11">
    <location>
        <begin position="715"/>
        <end position="742"/>
    </location>
</feature>
<sequence>MKQAQSKDSLHSIISEATNNENFKLGDQVKMKTGGRVGVVAFVGPTDFQAGIWIGVILERPEGKNNGTVDGRCQDKFGVFCRPNNLVKLNNQSTIQSPLAQRSQQHRRVPSPTNSIASSFAPSIAASQVGGLRDHSPFAQEYGYDIGDRVNTNDGRCGKIKFLNTINGQVYAGILLDKPVGNSSGEFNSIQYFKCYPKYALFLPADQVKRATRTESALPPKIAPKQTTASKLRLERRGGLDGYTNAGASSWRGSMESLDSAISPRSPKSPPPKYGGTMKQSSFSKDNEVIAGLKKCLQEKEAHLTKLSNEMEERRCDSERLAQENKSLKLRIGELDFNLQELSRERSELRSSIAANEKKLEDLSFCYTESEVQRGELEHKLNELKNMPTLFEREEGMYLDIENSRGPSISALIDSQLLLPLDDFNKDDEKTFVEVDVQTENEQQILNNNNQHFGTQTENIFDCKDFGMQVNCVDDILEKEAKNGIIDENLTKIFEEIGVQTEEQQIIKEKKKLFENNFTQTEEKKMINSENQTDEKSEKDSANQTDEKLLKDSANQTDKKSLQDSAFQTEEEVSKIFKQNYVDSIAQTLATTILNKEESVQTLPVLPPKIQSISSQTEELKQIPAFVHFIESAVQTDFVLPSPVVRKDSFEANTLNSSTCKTNATPPRNSSFSSTNEVLELNVTVSTSIQRYIFNASSSDDKQQLCSPNTLHRKLKEKCQDVDRLEQQNSFLNKIIADQQMAIEQMKKMSIGGNEGEWKNNDRSGSNNIEGCIGGNLIRNHTNKQQQPQRRCRLYCEYCERFDCHPTDECPIEEARRQEKLAHILNISGSAIVPGDIYADLEANNFIKNPLFGQGDKIYGWVGQQDWIYERTILLPQEVYKANNVLLKIHGLNGFSSIYFNDYHVANLDNQFLSHSINLTSLLVKGMNFLRISFKSNVKEAKMRSDVYELLNNHVLPPECPPEAYNGQCHVNFLRSMQASFAWDWGPSMPFVGIWRPIEIIYFDHISIENFSPLIEPLDEIGLTKCLNFRPSNYGKCPKIKLENLDILVPRKKIKLWWPNGYGSQPLYTLQLKIYLNDTLLDSIKKRIAFRSIYLNQSFVSELEHDKGRFFQFEVNNIPIFLKGTNFVPISIFPSRNNTLRRDFLFHSMIEANMNVLRVWGGGFYEADDFYIFSQHSFNILLLLGLLIWHDFMFACALYPVNKAFLNSVKREVKEQVLRLRHHPSLLCWAGNNENELAISAGWYFAKNYSKELQSKDYLILYKQTIQPIVEKLDTSRPFLLSSPSNGIETEIQGGISENPGSSLYGDIHFYVETKNLWEDSTYLIPRCATEFGVQSMPFKSTMVNWIKEEDWKYTSETLLERQHHPGGALTLPMMILQHFLISSNSSTSFIDEFAFLSQVHQAIALQTQIEHYRRWRSDLNLTNGLGYTMCAMYWQLNDVWSAPTWSTIDFNLRWKIGHYFVKRSFAPLILSMYFDQNENFHLFVCSDLLENIYNSTITIKVFVLQYGNDPIYQQSLKLNKISLLSSNEIYLPEEKTNFDNNYLISATLSINNSNNTSFSIPPQFILYPNKFNNLIGKYGNASITSFVKITNFKFKIKIKKENKNVILPLIWIDLKENFLKLNQNLIYYFNENGFAMINNDEEKEIVLFIFNNPNNVIIIKENVKLIVL</sequence>
<proteinExistence type="inferred from homology"/>
<dbReference type="InterPro" id="IPR000938">
    <property type="entry name" value="CAP-Gly_domain"/>
</dbReference>
<feature type="region of interest" description="Disordered" evidence="12">
    <location>
        <begin position="254"/>
        <end position="282"/>
    </location>
</feature>
<dbReference type="GO" id="GO:0005975">
    <property type="term" value="P:carbohydrate metabolic process"/>
    <property type="evidence" value="ECO:0007669"/>
    <property type="project" value="InterPro"/>
</dbReference>
<dbReference type="Pfam" id="PF00703">
    <property type="entry name" value="Glyco_hydro_2"/>
    <property type="match status" value="1"/>
</dbReference>
<dbReference type="InterPro" id="IPR013783">
    <property type="entry name" value="Ig-like_fold"/>
</dbReference>
<evidence type="ECO:0000256" key="8">
    <source>
        <dbReference type="ARBA" id="ARBA00023228"/>
    </source>
</evidence>
<dbReference type="InterPro" id="IPR036156">
    <property type="entry name" value="Beta-gal/glucu_dom_sf"/>
</dbReference>
<evidence type="ECO:0000256" key="5">
    <source>
        <dbReference type="ARBA" id="ARBA00022729"/>
    </source>
</evidence>
<dbReference type="PANTHER" id="PTHR43730:SF1">
    <property type="entry name" value="BETA-MANNOSIDASE"/>
    <property type="match status" value="1"/>
</dbReference>
<evidence type="ECO:0000256" key="3">
    <source>
        <dbReference type="ARBA" id="ARBA00007401"/>
    </source>
</evidence>
<keyword evidence="8" id="KW-0458">Lysosome</keyword>
<protein>
    <recommendedName>
        <fullName evidence="4">beta-mannosidase</fullName>
        <ecNumber evidence="4">3.2.1.25</ecNumber>
    </recommendedName>
    <alternativeName>
        <fullName evidence="10">Mannanase</fullName>
    </alternativeName>
</protein>
<dbReference type="PROSITE" id="PS50245">
    <property type="entry name" value="CAP_GLY_2"/>
    <property type="match status" value="2"/>
</dbReference>
<reference evidence="15" key="1">
    <citation type="submission" date="2022-11" db="UniProtKB">
        <authorList>
            <consortium name="WormBaseParasite"/>
        </authorList>
    </citation>
    <scope>IDENTIFICATION</scope>
</reference>
<evidence type="ECO:0000259" key="13">
    <source>
        <dbReference type="PROSITE" id="PS50245"/>
    </source>
</evidence>
<feature type="compositionally biased region" description="Basic and acidic residues" evidence="12">
    <location>
        <begin position="522"/>
        <end position="562"/>
    </location>
</feature>
<comment type="subcellular location">
    <subcellularLocation>
        <location evidence="2">Lysosome</location>
    </subcellularLocation>
</comment>
<dbReference type="Gene3D" id="2.30.30.190">
    <property type="entry name" value="CAP Gly-rich-like domain"/>
    <property type="match status" value="2"/>
</dbReference>
<name>A0A915PAY9_9BILA</name>
<evidence type="ECO:0000256" key="11">
    <source>
        <dbReference type="SAM" id="Coils"/>
    </source>
</evidence>